<dbReference type="PANTHER" id="PTHR30126:SF39">
    <property type="entry name" value="HTH-TYPE TRANSCRIPTIONAL REGULATOR CYSL"/>
    <property type="match status" value="1"/>
</dbReference>
<dbReference type="Proteomes" id="UP001519363">
    <property type="component" value="Unassembled WGS sequence"/>
</dbReference>
<feature type="domain" description="HTH lysR-type" evidence="5">
    <location>
        <begin position="1"/>
        <end position="62"/>
    </location>
</feature>
<dbReference type="EMBL" id="JAGIOO010000001">
    <property type="protein sequence ID" value="MBP2477109.1"/>
    <property type="molecule type" value="Genomic_DNA"/>
</dbReference>
<evidence type="ECO:0000256" key="1">
    <source>
        <dbReference type="ARBA" id="ARBA00009437"/>
    </source>
</evidence>
<keyword evidence="2" id="KW-0805">Transcription regulation</keyword>
<gene>
    <name evidence="6" type="ORF">JOF53_005981</name>
</gene>
<organism evidence="6 7">
    <name type="scientific">Crossiella equi</name>
    <dbReference type="NCBI Taxonomy" id="130796"/>
    <lineage>
        <taxon>Bacteria</taxon>
        <taxon>Bacillati</taxon>
        <taxon>Actinomycetota</taxon>
        <taxon>Actinomycetes</taxon>
        <taxon>Pseudonocardiales</taxon>
        <taxon>Pseudonocardiaceae</taxon>
        <taxon>Crossiella</taxon>
    </lineage>
</organism>
<dbReference type="InterPro" id="IPR036388">
    <property type="entry name" value="WH-like_DNA-bd_sf"/>
</dbReference>
<keyword evidence="7" id="KW-1185">Reference proteome</keyword>
<dbReference type="PANTHER" id="PTHR30126">
    <property type="entry name" value="HTH-TYPE TRANSCRIPTIONAL REGULATOR"/>
    <property type="match status" value="1"/>
</dbReference>
<dbReference type="InterPro" id="IPR005119">
    <property type="entry name" value="LysR_subst-bd"/>
</dbReference>
<dbReference type="InterPro" id="IPR000847">
    <property type="entry name" value="LysR_HTH_N"/>
</dbReference>
<accession>A0ABS5AKL3</accession>
<evidence type="ECO:0000313" key="7">
    <source>
        <dbReference type="Proteomes" id="UP001519363"/>
    </source>
</evidence>
<evidence type="ECO:0000313" key="6">
    <source>
        <dbReference type="EMBL" id="MBP2477109.1"/>
    </source>
</evidence>
<evidence type="ECO:0000259" key="5">
    <source>
        <dbReference type="PROSITE" id="PS50931"/>
    </source>
</evidence>
<dbReference type="PROSITE" id="PS50931">
    <property type="entry name" value="HTH_LYSR"/>
    <property type="match status" value="1"/>
</dbReference>
<sequence>MSNRAELVALRSFLAVYRTGGVSRAAEALALSQPSVSAHLRTVEAVVGRPLFTRAGRGVKPTEAGHALAAEIADHIDALENAVDALRPSAEGQAAMVFLGGPHDLLDTLVVPALAPLLRTGLVVRCRVGLADELTPALLRDELDIAVLTQLGGEPTRKLYLVLLLEEEFVLVGPPGTQPWDHQRPDAQPMVGYSEAMPMTRRYFRQCWGTRPPVPVLTVPDVRAVATAVRTGAGLAVLPSFRVAEDLARGSMVLAHKPAKPVTNSIYLATRRGREHLPRVRAVFSALVS</sequence>
<protein>
    <submittedName>
        <fullName evidence="6">DNA-binding transcriptional LysR family regulator</fullName>
    </submittedName>
</protein>
<dbReference type="SUPFAM" id="SSF46785">
    <property type="entry name" value="Winged helix' DNA-binding domain"/>
    <property type="match status" value="1"/>
</dbReference>
<dbReference type="GO" id="GO:0003677">
    <property type="term" value="F:DNA binding"/>
    <property type="evidence" value="ECO:0007669"/>
    <property type="project" value="UniProtKB-KW"/>
</dbReference>
<dbReference type="PRINTS" id="PR00039">
    <property type="entry name" value="HTHLYSR"/>
</dbReference>
<reference evidence="6 7" key="1">
    <citation type="submission" date="2021-03" db="EMBL/GenBank/DDBJ databases">
        <title>Sequencing the genomes of 1000 actinobacteria strains.</title>
        <authorList>
            <person name="Klenk H.-P."/>
        </authorList>
    </citation>
    <scope>NUCLEOTIDE SEQUENCE [LARGE SCALE GENOMIC DNA]</scope>
    <source>
        <strain evidence="6 7">DSM 44580</strain>
    </source>
</reference>
<evidence type="ECO:0000256" key="3">
    <source>
        <dbReference type="ARBA" id="ARBA00023125"/>
    </source>
</evidence>
<dbReference type="Gene3D" id="3.40.190.10">
    <property type="entry name" value="Periplasmic binding protein-like II"/>
    <property type="match status" value="2"/>
</dbReference>
<keyword evidence="4" id="KW-0804">Transcription</keyword>
<comment type="similarity">
    <text evidence="1">Belongs to the LysR transcriptional regulatory family.</text>
</comment>
<keyword evidence="3 6" id="KW-0238">DNA-binding</keyword>
<dbReference type="Pfam" id="PF03466">
    <property type="entry name" value="LysR_substrate"/>
    <property type="match status" value="1"/>
</dbReference>
<dbReference type="SUPFAM" id="SSF53850">
    <property type="entry name" value="Periplasmic binding protein-like II"/>
    <property type="match status" value="1"/>
</dbReference>
<dbReference type="Gene3D" id="1.10.10.10">
    <property type="entry name" value="Winged helix-like DNA-binding domain superfamily/Winged helix DNA-binding domain"/>
    <property type="match status" value="1"/>
</dbReference>
<evidence type="ECO:0000256" key="2">
    <source>
        <dbReference type="ARBA" id="ARBA00023015"/>
    </source>
</evidence>
<name>A0ABS5AKL3_9PSEU</name>
<proteinExistence type="inferred from homology"/>
<evidence type="ECO:0000256" key="4">
    <source>
        <dbReference type="ARBA" id="ARBA00023163"/>
    </source>
</evidence>
<dbReference type="InterPro" id="IPR036390">
    <property type="entry name" value="WH_DNA-bd_sf"/>
</dbReference>
<dbReference type="RefSeq" id="WP_086785988.1">
    <property type="nucleotide sequence ID" value="NZ_JAGIOO010000001.1"/>
</dbReference>
<dbReference type="Pfam" id="PF00126">
    <property type="entry name" value="HTH_1"/>
    <property type="match status" value="1"/>
</dbReference>
<comment type="caution">
    <text evidence="6">The sequence shown here is derived from an EMBL/GenBank/DDBJ whole genome shotgun (WGS) entry which is preliminary data.</text>
</comment>